<dbReference type="EMBL" id="FMZW01000002">
    <property type="protein sequence ID" value="SDC39012.1"/>
    <property type="molecule type" value="Genomic_DNA"/>
</dbReference>
<dbReference type="AlphaFoldDB" id="A0A1G6L6N7"/>
<dbReference type="RefSeq" id="WP_143029467.1">
    <property type="nucleotide sequence ID" value="NZ_FMZW01000002.1"/>
</dbReference>
<evidence type="ECO:0000313" key="2">
    <source>
        <dbReference type="Proteomes" id="UP000199245"/>
    </source>
</evidence>
<protein>
    <submittedName>
        <fullName evidence="1">Uncharacterized protein</fullName>
    </submittedName>
</protein>
<gene>
    <name evidence="1" type="ORF">SAMN05216337_1002350</name>
</gene>
<dbReference type="Proteomes" id="UP000199245">
    <property type="component" value="Unassembled WGS sequence"/>
</dbReference>
<evidence type="ECO:0000313" key="1">
    <source>
        <dbReference type="EMBL" id="SDC39012.1"/>
    </source>
</evidence>
<name>A0A1G6L6N7_9BRAD</name>
<reference evidence="1 2" key="1">
    <citation type="submission" date="2016-10" db="EMBL/GenBank/DDBJ databases">
        <authorList>
            <person name="de Groot N.N."/>
        </authorList>
    </citation>
    <scope>NUCLEOTIDE SEQUENCE [LARGE SCALE GENOMIC DNA]</scope>
    <source>
        <strain evidence="1 2">R5</strain>
    </source>
</reference>
<organism evidence="1 2">
    <name type="scientific">Bradyrhizobium brasilense</name>
    <dbReference type="NCBI Taxonomy" id="1419277"/>
    <lineage>
        <taxon>Bacteria</taxon>
        <taxon>Pseudomonadati</taxon>
        <taxon>Pseudomonadota</taxon>
        <taxon>Alphaproteobacteria</taxon>
        <taxon>Hyphomicrobiales</taxon>
        <taxon>Nitrobacteraceae</taxon>
        <taxon>Bradyrhizobium</taxon>
    </lineage>
</organism>
<sequence length="226" mass="25393">MLDVVSGSATYQRLGRLRGLDAALEHDRALLDLDQELSDYLVESEPVRLALVAALREGERSAPAVPEALRFRHRDHWMPFMQHLGAAERESLGIIPASIVQHLRSHNYPTAGECSTTAPYSEVSARVKEILKADDRWQRAKERLHARIVTKYDTDENTKRWAALESQRTSLLDRALDSTATTLAGILVKVRFREWMKNYDPYLDAGGAVDEIAMSIADDLAVMGDH</sequence>
<proteinExistence type="predicted"/>
<accession>A0A1G6L6N7</accession>